<organism evidence="2 3">
    <name type="scientific">Lentzea miocenica</name>
    <dbReference type="NCBI Taxonomy" id="3095431"/>
    <lineage>
        <taxon>Bacteria</taxon>
        <taxon>Bacillati</taxon>
        <taxon>Actinomycetota</taxon>
        <taxon>Actinomycetes</taxon>
        <taxon>Pseudonocardiales</taxon>
        <taxon>Pseudonocardiaceae</taxon>
        <taxon>Lentzea</taxon>
    </lineage>
</organism>
<dbReference type="Proteomes" id="UP001285521">
    <property type="component" value="Unassembled WGS sequence"/>
</dbReference>
<proteinExistence type="predicted"/>
<dbReference type="PANTHER" id="PTHR46825:SF9">
    <property type="entry name" value="BETA-LACTAMASE-RELATED DOMAIN-CONTAINING PROTEIN"/>
    <property type="match status" value="1"/>
</dbReference>
<evidence type="ECO:0000259" key="1">
    <source>
        <dbReference type="Pfam" id="PF00144"/>
    </source>
</evidence>
<evidence type="ECO:0000313" key="2">
    <source>
        <dbReference type="EMBL" id="MDX8028883.1"/>
    </source>
</evidence>
<evidence type="ECO:0000313" key="3">
    <source>
        <dbReference type="Proteomes" id="UP001285521"/>
    </source>
</evidence>
<reference evidence="2 3" key="2">
    <citation type="submission" date="2023-11" db="EMBL/GenBank/DDBJ databases">
        <authorList>
            <person name="Lara A.C."/>
            <person name="Chronakova A."/>
        </authorList>
    </citation>
    <scope>NUCLEOTIDE SEQUENCE [LARGE SCALE GENOMIC DNA]</scope>
    <source>
        <strain evidence="2 3">BCCO 10_0856</strain>
    </source>
</reference>
<comment type="caution">
    <text evidence="2">The sequence shown here is derived from an EMBL/GenBank/DDBJ whole genome shotgun (WGS) entry which is preliminary data.</text>
</comment>
<dbReference type="InterPro" id="IPR001466">
    <property type="entry name" value="Beta-lactam-related"/>
</dbReference>
<dbReference type="PANTHER" id="PTHR46825">
    <property type="entry name" value="D-ALANYL-D-ALANINE-CARBOXYPEPTIDASE/ENDOPEPTIDASE AMPH"/>
    <property type="match status" value="1"/>
</dbReference>
<dbReference type="InterPro" id="IPR012338">
    <property type="entry name" value="Beta-lactam/transpept-like"/>
</dbReference>
<feature type="domain" description="Beta-lactamase-related" evidence="1">
    <location>
        <begin position="1"/>
        <end position="113"/>
    </location>
</feature>
<gene>
    <name evidence="2" type="ORF">SK803_01615</name>
</gene>
<keyword evidence="2" id="KW-0378">Hydrolase</keyword>
<dbReference type="EMBL" id="JAXAVW010000001">
    <property type="protein sequence ID" value="MDX8028883.1"/>
    <property type="molecule type" value="Genomic_DNA"/>
</dbReference>
<dbReference type="Pfam" id="PF00144">
    <property type="entry name" value="Beta-lactamase"/>
    <property type="match status" value="1"/>
</dbReference>
<keyword evidence="3" id="KW-1185">Reference proteome</keyword>
<dbReference type="Gene3D" id="3.40.710.10">
    <property type="entry name" value="DD-peptidase/beta-lactamase superfamily"/>
    <property type="match status" value="1"/>
</dbReference>
<sequence length="139" mass="14925">MPGAAVGVFHDGQEHFFSHGVTSIENPLPVDENTLFLLGSVTKTFTATAIMRLVSDGRVSLDAPVRTCVPELKLLDDREFTVRQLLNHTSGLDWGTLVDTGEGDDALAGHVAEQTYEQAMASCCWSRSGWATGTSAGTR</sequence>
<dbReference type="RefSeq" id="WP_319964047.1">
    <property type="nucleotide sequence ID" value="NZ_JAXAVW010000001.1"/>
</dbReference>
<protein>
    <submittedName>
        <fullName evidence="2">Serine hydrolase domain-containing protein</fullName>
        <ecNumber evidence="2">3.1.1.103</ecNumber>
    </submittedName>
</protein>
<dbReference type="EC" id="3.1.1.103" evidence="2"/>
<dbReference type="GO" id="GO:0016787">
    <property type="term" value="F:hydrolase activity"/>
    <property type="evidence" value="ECO:0007669"/>
    <property type="project" value="UniProtKB-KW"/>
</dbReference>
<name>A0ABU4SSY0_9PSEU</name>
<dbReference type="InterPro" id="IPR050491">
    <property type="entry name" value="AmpC-like"/>
</dbReference>
<reference evidence="2 3" key="1">
    <citation type="submission" date="2023-11" db="EMBL/GenBank/DDBJ databases">
        <title>Lentzea sokolovensis, sp. nov., Lentzea kristufkii, sp. nov., and Lentzea miocenensis, sp. nov., rare actinobacteria from Sokolov Coal Basin, Miocene lacustrine sediment, Czech Republic.</title>
        <authorList>
            <person name="Lara A."/>
            <person name="Kotroba L."/>
            <person name="Nouioui I."/>
            <person name="Neumann-Schaal M."/>
            <person name="Mast Y."/>
            <person name="Chronakova A."/>
        </authorList>
    </citation>
    <scope>NUCLEOTIDE SEQUENCE [LARGE SCALE GENOMIC DNA]</scope>
    <source>
        <strain evidence="2 3">BCCO 10_0856</strain>
    </source>
</reference>
<dbReference type="SUPFAM" id="SSF56601">
    <property type="entry name" value="beta-lactamase/transpeptidase-like"/>
    <property type="match status" value="1"/>
</dbReference>
<accession>A0ABU4SSY0</accession>